<dbReference type="OrthoDB" id="669645at2"/>
<dbReference type="EMBL" id="FPBK01000006">
    <property type="protein sequence ID" value="SFU54092.1"/>
    <property type="molecule type" value="Genomic_DNA"/>
</dbReference>
<proteinExistence type="predicted"/>
<dbReference type="AlphaFoldDB" id="A0A1I7H0C3"/>
<sequence length="353" mass="41166">MKTEKKNQHFIPKFYLKHFSYCGNKKQIGIFNTRSRFFFSKSSLKHQGSKNFFYGYDGVIEDKLANIEGHLSTSIKKIILDKKPPEKFGFEHFQLLNFVALTHLRNPVSVQSVKDSREIVKKRFLELDPKLDIDNFIPSTTHEESIEVVLSNLMNVVDITVDLDFKLLINKTKIPFISSDFPIVKYNQFLELKSWKRGKTGFGNTGLQIFIPLNPKLTIAFFDSRIYKIGNKKNSFKIVDNEEDVNQLNLLQFLNCYETVYFNGKCSEHYIRTLFERSGKFKKAHEPYVKLSHSSSNGKEIDFSKAKDIITILRTDCEIRLNIQGIKTHSNARKINMEKRENILRPKALQMMK</sequence>
<organism evidence="1 2">
    <name type="scientific">Pustulibacterium marinum</name>
    <dbReference type="NCBI Taxonomy" id="1224947"/>
    <lineage>
        <taxon>Bacteria</taxon>
        <taxon>Pseudomonadati</taxon>
        <taxon>Bacteroidota</taxon>
        <taxon>Flavobacteriia</taxon>
        <taxon>Flavobacteriales</taxon>
        <taxon>Flavobacteriaceae</taxon>
        <taxon>Pustulibacterium</taxon>
    </lineage>
</organism>
<evidence type="ECO:0000313" key="2">
    <source>
        <dbReference type="Proteomes" id="UP000199138"/>
    </source>
</evidence>
<accession>A0A1I7H0C3</accession>
<evidence type="ECO:0000313" key="1">
    <source>
        <dbReference type="EMBL" id="SFU54092.1"/>
    </source>
</evidence>
<dbReference type="RefSeq" id="WP_093025041.1">
    <property type="nucleotide sequence ID" value="NZ_FPBK01000006.1"/>
</dbReference>
<protein>
    <recommendedName>
        <fullName evidence="3">DUF4238 domain-containing protein</fullName>
    </recommendedName>
</protein>
<dbReference type="Proteomes" id="UP000199138">
    <property type="component" value="Unassembled WGS sequence"/>
</dbReference>
<dbReference type="InterPro" id="IPR025332">
    <property type="entry name" value="DUF4238"/>
</dbReference>
<dbReference type="Pfam" id="PF14022">
    <property type="entry name" value="DUF4238"/>
    <property type="match status" value="1"/>
</dbReference>
<reference evidence="1 2" key="1">
    <citation type="submission" date="2016-10" db="EMBL/GenBank/DDBJ databases">
        <authorList>
            <person name="de Groot N.N."/>
        </authorList>
    </citation>
    <scope>NUCLEOTIDE SEQUENCE [LARGE SCALE GENOMIC DNA]</scope>
    <source>
        <strain evidence="1 2">CGMCC 1.12333</strain>
    </source>
</reference>
<keyword evidence="2" id="KW-1185">Reference proteome</keyword>
<name>A0A1I7H0C3_9FLAO</name>
<evidence type="ECO:0008006" key="3">
    <source>
        <dbReference type="Google" id="ProtNLM"/>
    </source>
</evidence>
<gene>
    <name evidence="1" type="ORF">SAMN05216480_106149</name>
</gene>